<evidence type="ECO:0000259" key="2">
    <source>
        <dbReference type="Pfam" id="PF02517"/>
    </source>
</evidence>
<evidence type="ECO:0000313" key="3">
    <source>
        <dbReference type="EMBL" id="MFC7364343.1"/>
    </source>
</evidence>
<proteinExistence type="predicted"/>
<sequence length="215" mass="23896">MKRGLFIALAGIMLLLWIEQGLAVSYVWKTLAKILLFLVIPLLVFRGEVRQFMAFRETDRRRIRIALWAGAGMMAVIFVAYLLLSRFIDAEALTEDLAGRVGVTGAVYPFIALYILFGNSLVEEFFFRGVLPAQFRRRPGLALTVPPLLFAVYHVAIFLPWFDLPILLLAVAGLWAGGVIFQLANGPNGTILPSWIIHMAADLAILMIGAVMIYG</sequence>
<comment type="caution">
    <text evidence="3">The sequence shown here is derived from an EMBL/GenBank/DDBJ whole genome shotgun (WGS) entry which is preliminary data.</text>
</comment>
<organism evidence="3 4">
    <name type="scientific">Bhargavaea changchunensis</name>
    <dbReference type="NCBI Taxonomy" id="2134037"/>
    <lineage>
        <taxon>Bacteria</taxon>
        <taxon>Bacillati</taxon>
        <taxon>Bacillota</taxon>
        <taxon>Bacilli</taxon>
        <taxon>Bacillales</taxon>
        <taxon>Caryophanaceae</taxon>
        <taxon>Bhargavaea</taxon>
    </lineage>
</organism>
<protein>
    <submittedName>
        <fullName evidence="3">CPBP family intramembrane glutamic endopeptidase</fullName>
        <ecNumber evidence="3">3.4.-.-</ecNumber>
    </submittedName>
</protein>
<evidence type="ECO:0000256" key="1">
    <source>
        <dbReference type="SAM" id="Phobius"/>
    </source>
</evidence>
<feature type="transmembrane region" description="Helical" evidence="1">
    <location>
        <begin position="108"/>
        <end position="127"/>
    </location>
</feature>
<keyword evidence="1" id="KW-0472">Membrane</keyword>
<feature type="transmembrane region" description="Helical" evidence="1">
    <location>
        <begin position="65"/>
        <end position="88"/>
    </location>
</feature>
<name>A0ABW2NDZ1_9BACL</name>
<keyword evidence="4" id="KW-1185">Reference proteome</keyword>
<keyword evidence="1" id="KW-1133">Transmembrane helix</keyword>
<feature type="transmembrane region" description="Helical" evidence="1">
    <location>
        <begin position="195"/>
        <end position="214"/>
    </location>
</feature>
<dbReference type="RefSeq" id="WP_157294611.1">
    <property type="nucleotide sequence ID" value="NZ_JBHTCT010000007.1"/>
</dbReference>
<accession>A0ABW2NDZ1</accession>
<dbReference type="EMBL" id="JBHTCT010000007">
    <property type="protein sequence ID" value="MFC7364343.1"/>
    <property type="molecule type" value="Genomic_DNA"/>
</dbReference>
<reference evidence="4" key="1">
    <citation type="journal article" date="2019" name="Int. J. Syst. Evol. Microbiol.">
        <title>The Global Catalogue of Microorganisms (GCM) 10K type strain sequencing project: providing services to taxonomists for standard genome sequencing and annotation.</title>
        <authorList>
            <consortium name="The Broad Institute Genomics Platform"/>
            <consortium name="The Broad Institute Genome Sequencing Center for Infectious Disease"/>
            <person name="Wu L."/>
            <person name="Ma J."/>
        </authorList>
    </citation>
    <scope>NUCLEOTIDE SEQUENCE [LARGE SCALE GENOMIC DNA]</scope>
    <source>
        <strain evidence="4">JCM 4738</strain>
    </source>
</reference>
<dbReference type="Proteomes" id="UP001596483">
    <property type="component" value="Unassembled WGS sequence"/>
</dbReference>
<feature type="transmembrane region" description="Helical" evidence="1">
    <location>
        <begin position="139"/>
        <end position="159"/>
    </location>
</feature>
<feature type="transmembrane region" description="Helical" evidence="1">
    <location>
        <begin position="165"/>
        <end position="183"/>
    </location>
</feature>
<gene>
    <name evidence="3" type="ORF">ACFQQH_04090</name>
</gene>
<feature type="domain" description="CAAX prenyl protease 2/Lysostaphin resistance protein A-like" evidence="2">
    <location>
        <begin position="109"/>
        <end position="203"/>
    </location>
</feature>
<dbReference type="Pfam" id="PF02517">
    <property type="entry name" value="Rce1-like"/>
    <property type="match status" value="1"/>
</dbReference>
<evidence type="ECO:0000313" key="4">
    <source>
        <dbReference type="Proteomes" id="UP001596483"/>
    </source>
</evidence>
<dbReference type="EC" id="3.4.-.-" evidence="3"/>
<keyword evidence="1" id="KW-0812">Transmembrane</keyword>
<feature type="transmembrane region" description="Helical" evidence="1">
    <location>
        <begin position="31"/>
        <end position="49"/>
    </location>
</feature>
<keyword evidence="3" id="KW-0378">Hydrolase</keyword>
<dbReference type="GO" id="GO:0016787">
    <property type="term" value="F:hydrolase activity"/>
    <property type="evidence" value="ECO:0007669"/>
    <property type="project" value="UniProtKB-KW"/>
</dbReference>
<dbReference type="InterPro" id="IPR003675">
    <property type="entry name" value="Rce1/LyrA-like_dom"/>
</dbReference>